<sequence length="249" mass="26514">MVVTQCSSAPAASASRRASLRRALALLTGLAFCVLCLGLGRWQLQRAEFKAALAAAHAAAGSAQPLPPSADAAHYDGARVVVSGKWLIDRTVWIDNRTHAGRAGVHVLTPLALADGSWLFVNRGWAPMPGDRRQLPLPSLPSGAAQALIGVAVQPATGGYTLAGGDARDALWSRIDVAQMQRWAGAAKVYPLVLQLESNVGDGLVREWAPPAFGPEKHRGYALQWFLLAALAAGLTLWFGWRSLRRDEA</sequence>
<dbReference type="PROSITE" id="PS50895">
    <property type="entry name" value="SURF1"/>
    <property type="match status" value="1"/>
</dbReference>
<keyword evidence="5 6" id="KW-0472">Membrane</keyword>
<dbReference type="EMBL" id="CP071060">
    <property type="protein sequence ID" value="QSI79100.1"/>
    <property type="molecule type" value="Genomic_DNA"/>
</dbReference>
<name>A0ABX7MBG9_9RHOO</name>
<dbReference type="InterPro" id="IPR002994">
    <property type="entry name" value="Surf1/Shy1"/>
</dbReference>
<keyword evidence="8" id="KW-1185">Reference proteome</keyword>
<dbReference type="PANTHER" id="PTHR23427:SF2">
    <property type="entry name" value="SURFEIT LOCUS PROTEIN 1"/>
    <property type="match status" value="1"/>
</dbReference>
<evidence type="ECO:0000313" key="7">
    <source>
        <dbReference type="EMBL" id="QSI79100.1"/>
    </source>
</evidence>
<dbReference type="Pfam" id="PF02104">
    <property type="entry name" value="SURF1"/>
    <property type="match status" value="1"/>
</dbReference>
<dbReference type="PANTHER" id="PTHR23427">
    <property type="entry name" value="SURFEIT LOCUS PROTEIN"/>
    <property type="match status" value="1"/>
</dbReference>
<comment type="similarity">
    <text evidence="2 6">Belongs to the SURF1 family.</text>
</comment>
<feature type="transmembrane region" description="Helical" evidence="6">
    <location>
        <begin position="23"/>
        <end position="40"/>
    </location>
</feature>
<evidence type="ECO:0000256" key="5">
    <source>
        <dbReference type="ARBA" id="ARBA00023136"/>
    </source>
</evidence>
<keyword evidence="3 6" id="KW-0812">Transmembrane</keyword>
<accession>A0ABX7MBG9</accession>
<evidence type="ECO:0000256" key="2">
    <source>
        <dbReference type="ARBA" id="ARBA00007165"/>
    </source>
</evidence>
<reference evidence="7 8" key="1">
    <citation type="submission" date="2021-02" db="EMBL/GenBank/DDBJ databases">
        <title>Niveibacterium changnyeongensis HC41.</title>
        <authorList>
            <person name="Kang M."/>
        </authorList>
    </citation>
    <scope>NUCLEOTIDE SEQUENCE [LARGE SCALE GENOMIC DNA]</scope>
    <source>
        <strain evidence="7 8">HC41</strain>
    </source>
</reference>
<evidence type="ECO:0000256" key="3">
    <source>
        <dbReference type="ARBA" id="ARBA00022692"/>
    </source>
</evidence>
<evidence type="ECO:0000256" key="1">
    <source>
        <dbReference type="ARBA" id="ARBA00004370"/>
    </source>
</evidence>
<protein>
    <recommendedName>
        <fullName evidence="6">SURF1-like protein</fullName>
    </recommendedName>
</protein>
<gene>
    <name evidence="7" type="ORF">JY500_02860</name>
</gene>
<evidence type="ECO:0000256" key="6">
    <source>
        <dbReference type="RuleBase" id="RU363076"/>
    </source>
</evidence>
<dbReference type="Proteomes" id="UP000663570">
    <property type="component" value="Chromosome"/>
</dbReference>
<evidence type="ECO:0000313" key="8">
    <source>
        <dbReference type="Proteomes" id="UP000663570"/>
    </source>
</evidence>
<evidence type="ECO:0000256" key="4">
    <source>
        <dbReference type="ARBA" id="ARBA00022989"/>
    </source>
</evidence>
<keyword evidence="4 6" id="KW-1133">Transmembrane helix</keyword>
<organism evidence="7 8">
    <name type="scientific">Niveibacterium microcysteis</name>
    <dbReference type="NCBI Taxonomy" id="2811415"/>
    <lineage>
        <taxon>Bacteria</taxon>
        <taxon>Pseudomonadati</taxon>
        <taxon>Pseudomonadota</taxon>
        <taxon>Betaproteobacteria</taxon>
        <taxon>Rhodocyclales</taxon>
        <taxon>Rhodocyclaceae</taxon>
        <taxon>Niveibacterium</taxon>
    </lineage>
</organism>
<dbReference type="CDD" id="cd06662">
    <property type="entry name" value="SURF1"/>
    <property type="match status" value="1"/>
</dbReference>
<dbReference type="InterPro" id="IPR045214">
    <property type="entry name" value="Surf1/Surf4"/>
</dbReference>
<feature type="transmembrane region" description="Helical" evidence="6">
    <location>
        <begin position="221"/>
        <end position="241"/>
    </location>
</feature>
<comment type="subcellular location">
    <subcellularLocation>
        <location evidence="6">Cell membrane</location>
        <topology evidence="6">Multi-pass membrane protein</topology>
    </subcellularLocation>
    <subcellularLocation>
        <location evidence="1">Membrane</location>
    </subcellularLocation>
</comment>
<keyword evidence="6" id="KW-1003">Cell membrane</keyword>
<proteinExistence type="inferred from homology"/>